<evidence type="ECO:0000313" key="2">
    <source>
        <dbReference type="EMBL" id="VDM79738.1"/>
    </source>
</evidence>
<dbReference type="AlphaFoldDB" id="A0A3P7LKI8"/>
<dbReference type="Proteomes" id="UP000270094">
    <property type="component" value="Unassembled WGS sequence"/>
</dbReference>
<proteinExistence type="predicted"/>
<keyword evidence="3" id="KW-1185">Reference proteome</keyword>
<gene>
    <name evidence="2" type="ORF">SVUK_LOCUS14736</name>
</gene>
<reference evidence="2 3" key="1">
    <citation type="submission" date="2018-11" db="EMBL/GenBank/DDBJ databases">
        <authorList>
            <consortium name="Pathogen Informatics"/>
        </authorList>
    </citation>
    <scope>NUCLEOTIDE SEQUENCE [LARGE SCALE GENOMIC DNA]</scope>
</reference>
<name>A0A3P7LKI8_STRVU</name>
<protein>
    <submittedName>
        <fullName evidence="2">Uncharacterized protein</fullName>
    </submittedName>
</protein>
<organism evidence="2 3">
    <name type="scientific">Strongylus vulgaris</name>
    <name type="common">Blood worm</name>
    <dbReference type="NCBI Taxonomy" id="40348"/>
    <lineage>
        <taxon>Eukaryota</taxon>
        <taxon>Metazoa</taxon>
        <taxon>Ecdysozoa</taxon>
        <taxon>Nematoda</taxon>
        <taxon>Chromadorea</taxon>
        <taxon>Rhabditida</taxon>
        <taxon>Rhabditina</taxon>
        <taxon>Rhabditomorpha</taxon>
        <taxon>Strongyloidea</taxon>
        <taxon>Strongylidae</taxon>
        <taxon>Strongylus</taxon>
    </lineage>
</organism>
<dbReference type="EMBL" id="UYYB01106176">
    <property type="protein sequence ID" value="VDM79738.1"/>
    <property type="molecule type" value="Genomic_DNA"/>
</dbReference>
<feature type="region of interest" description="Disordered" evidence="1">
    <location>
        <begin position="1"/>
        <end position="32"/>
    </location>
</feature>
<evidence type="ECO:0000313" key="3">
    <source>
        <dbReference type="Proteomes" id="UP000270094"/>
    </source>
</evidence>
<evidence type="ECO:0000256" key="1">
    <source>
        <dbReference type="SAM" id="MobiDB-lite"/>
    </source>
</evidence>
<accession>A0A3P7LKI8</accession>
<feature type="compositionally biased region" description="Basic and acidic residues" evidence="1">
    <location>
        <begin position="20"/>
        <end position="32"/>
    </location>
</feature>
<sequence length="32" mass="3434">MTELDQAELDLLGEGPAATDGDHLDEHALLDQ</sequence>